<dbReference type="KEGG" id="yli:2910085"/>
<accession>A0A1D8NBI8</accession>
<dbReference type="Pfam" id="PF07690">
    <property type="entry name" value="MFS_1"/>
    <property type="match status" value="1"/>
</dbReference>
<dbReference type="InterPro" id="IPR011701">
    <property type="entry name" value="MFS"/>
</dbReference>
<dbReference type="GO" id="GO:0022857">
    <property type="term" value="F:transmembrane transporter activity"/>
    <property type="evidence" value="ECO:0007669"/>
    <property type="project" value="InterPro"/>
</dbReference>
<dbReference type="Proteomes" id="UP000182444">
    <property type="component" value="Chromosome 1C"/>
</dbReference>
<dbReference type="AlphaFoldDB" id="A0A1D8NBI8"/>
<dbReference type="Gene3D" id="1.20.1250.20">
    <property type="entry name" value="MFS general substrate transporter like domains"/>
    <property type="match status" value="1"/>
</dbReference>
<dbReference type="GO" id="GO:0005886">
    <property type="term" value="C:plasma membrane"/>
    <property type="evidence" value="ECO:0007669"/>
    <property type="project" value="TreeGrafter"/>
</dbReference>
<gene>
    <name evidence="6" type="ORF">YALI1_C24488g</name>
</gene>
<dbReference type="PROSITE" id="PS50850">
    <property type="entry name" value="MFS"/>
    <property type="match status" value="1"/>
</dbReference>
<dbReference type="SUPFAM" id="SSF103473">
    <property type="entry name" value="MFS general substrate transporter"/>
    <property type="match status" value="1"/>
</dbReference>
<dbReference type="eggNOG" id="KOG0255">
    <property type="taxonomic scope" value="Eukaryota"/>
</dbReference>
<evidence type="ECO:0000256" key="2">
    <source>
        <dbReference type="ARBA" id="ARBA00022692"/>
    </source>
</evidence>
<dbReference type="RefSeq" id="XP_501933.1">
    <property type="nucleotide sequence ID" value="XM_501933.3"/>
</dbReference>
<dbReference type="PANTHER" id="PTHR23502">
    <property type="entry name" value="MAJOR FACILITATOR SUPERFAMILY"/>
    <property type="match status" value="1"/>
</dbReference>
<keyword evidence="4" id="KW-0472">Membrane</keyword>
<keyword evidence="2" id="KW-0812">Transmembrane</keyword>
<keyword evidence="3" id="KW-1133">Transmembrane helix</keyword>
<dbReference type="OrthoDB" id="5215911at2759"/>
<name>A0A1D8NBI8_YARLL</name>
<proteinExistence type="predicted"/>
<evidence type="ECO:0000313" key="6">
    <source>
        <dbReference type="EMBL" id="AOW03003.1"/>
    </source>
</evidence>
<evidence type="ECO:0000256" key="4">
    <source>
        <dbReference type="ARBA" id="ARBA00023136"/>
    </source>
</evidence>
<dbReference type="InterPro" id="IPR036259">
    <property type="entry name" value="MFS_trans_sf"/>
</dbReference>
<protein>
    <recommendedName>
        <fullName evidence="5">Major facilitator superfamily (MFS) profile domain-containing protein</fullName>
    </recommendedName>
</protein>
<evidence type="ECO:0000259" key="5">
    <source>
        <dbReference type="PROSITE" id="PS50850"/>
    </source>
</evidence>
<feature type="domain" description="Major facilitator superfamily (MFS) profile" evidence="5">
    <location>
        <begin position="42"/>
        <end position="516"/>
    </location>
</feature>
<dbReference type="GeneID" id="2910085"/>
<comment type="subcellular location">
    <subcellularLocation>
        <location evidence="1">Membrane</location>
        <topology evidence="1">Multi-pass membrane protein</topology>
    </subcellularLocation>
</comment>
<reference evidence="6 7" key="1">
    <citation type="journal article" date="2016" name="PLoS ONE">
        <title>Sequence Assembly of Yarrowia lipolytica Strain W29/CLIB89 Shows Transposable Element Diversity.</title>
        <authorList>
            <person name="Magnan C."/>
            <person name="Yu J."/>
            <person name="Chang I."/>
            <person name="Jahn E."/>
            <person name="Kanomata Y."/>
            <person name="Wu J."/>
            <person name="Zeller M."/>
            <person name="Oakes M."/>
            <person name="Baldi P."/>
            <person name="Sandmeyer S."/>
        </authorList>
    </citation>
    <scope>NUCLEOTIDE SEQUENCE [LARGE SCALE GENOMIC DNA]</scope>
    <source>
        <strain evidence="7">CLIB89(W29)</strain>
    </source>
</reference>
<dbReference type="VEuPathDB" id="FungiDB:YALI1_C24488g"/>
<evidence type="ECO:0000256" key="1">
    <source>
        <dbReference type="ARBA" id="ARBA00004141"/>
    </source>
</evidence>
<dbReference type="PANTHER" id="PTHR23502:SF50">
    <property type="entry name" value="TRANSPORTER, PUTATIVE (AFU_ORTHOLOGUE AFUA_5G00430)-RELATED"/>
    <property type="match status" value="1"/>
</dbReference>
<evidence type="ECO:0000313" key="7">
    <source>
        <dbReference type="Proteomes" id="UP000182444"/>
    </source>
</evidence>
<organism evidence="6 7">
    <name type="scientific">Yarrowia lipolytica</name>
    <name type="common">Candida lipolytica</name>
    <dbReference type="NCBI Taxonomy" id="4952"/>
    <lineage>
        <taxon>Eukaryota</taxon>
        <taxon>Fungi</taxon>
        <taxon>Dikarya</taxon>
        <taxon>Ascomycota</taxon>
        <taxon>Saccharomycotina</taxon>
        <taxon>Dipodascomycetes</taxon>
        <taxon>Dipodascales</taxon>
        <taxon>Dipodascales incertae sedis</taxon>
        <taxon>Yarrowia</taxon>
    </lineage>
</organism>
<evidence type="ECO:0000256" key="3">
    <source>
        <dbReference type="ARBA" id="ARBA00022989"/>
    </source>
</evidence>
<sequence>MSHEPPGTTILENHASDAIILQPTPTADPNEPLNWSKWRKHTNLFIVCFFTLMAFTANCVSTVFWTPQNQELGWTLDQQNNGYALSVAGLGLGCPLMIPFAEKFGKRPVYLVSSAIALACAAWMAKMTTVGELYGSSLLQGMATSVTETIIQMTVADLYFVHQRGTCNGIYMVVVDVGNFLIMVPAGYITMSLGWRWVYGIIAVITGAQFLSTLLFFEETKYTAGTETLVGVGEDEEDRPEENLSNKDAKDIVRNLESPSTESVIMDFSDSASSRNAYQYQKNPLSKRLALVTYTPGSWREFGRKMYTPFITLFAYPIVTFVAIQYGFMLTWLAMAATTVASAFAEPPYSFSSAALGNINIAPFIGMALGSVYGGWFNDKTIIWLSRRNGGQYEPEMRLYGLIPANLTLTIGLFLFGLPIAHGVHWMVPTLGFAIIMFGFGSSGAIVLTYLLDSYKNIVADAFIGVIVVRNVFGMIMVFAQTPWIEKVGLQNVYITVGCISLVPLALTVPLIYHGKHLRRKSEARYLRESTRR</sequence>
<dbReference type="EMBL" id="CP017555">
    <property type="protein sequence ID" value="AOW03003.1"/>
    <property type="molecule type" value="Genomic_DNA"/>
</dbReference>
<dbReference type="VEuPathDB" id="FungiDB:YALI0_C17105g"/>
<dbReference type="InterPro" id="IPR020846">
    <property type="entry name" value="MFS_dom"/>
</dbReference>